<gene>
    <name evidence="7" type="ORF">BC936DRAFT_145036</name>
</gene>
<dbReference type="SUPFAM" id="SSF117289">
    <property type="entry name" value="Nucleoporin domain"/>
    <property type="match status" value="1"/>
</dbReference>
<keyword evidence="3" id="KW-0813">Transport</keyword>
<sequence>MQQKARLQVYLLNPLVLEEITIRLLGDFGDVIPEAIVWCLATRIYAIPFSPFPITMFTQTPSRTSRKRNADQFAGLQPPAKPIFTPAPQQPPPQLIPQPSPGPENAPTTVVADPFSSRQQGTTRLVEPVSFISALYPELQQQRVQRPRVHESVLTRYAEPEVPALEGSVLDDDRTTMDLEPPSWRNANTLVEGDKHVVEVLGKIPSEVQEAFRDSDGRVDFYQHAYGARVDPTIGYALVWTKSHAFVWFYQRHAVPTLPTCFIFPLPQITVPGKPIPPLPLVVIVPPLDRNREPGLIACSVDGEIRYWEAVSLALSSPDRFSSVRLYLNEGENITVFNVVEEGIYILGTSHTRLLRVTLDPRLQSSALAKPVGVLARVGNLLGYRDPDATNEELEVARRVVAIVPGVRVEMREFVSEQDILTPIRENILSNVQPEAKMPQKAFKVTLGQSIGGVDVVCGQPSSGPRPGRSRGAVVLNRCARDEVRRADGKRVCRCREDRFEAFVGVYLVGEGSGGG</sequence>
<feature type="compositionally biased region" description="Pro residues" evidence="5">
    <location>
        <begin position="88"/>
        <end position="104"/>
    </location>
</feature>
<feature type="region of interest" description="Disordered" evidence="5">
    <location>
        <begin position="62"/>
        <end position="108"/>
    </location>
</feature>
<dbReference type="PANTHER" id="PTHR13405:SF11">
    <property type="entry name" value="NUCLEAR PORE COMPLEX PROTEIN NUP133"/>
    <property type="match status" value="1"/>
</dbReference>
<name>A0A433DNG8_9FUNG</name>
<dbReference type="Pfam" id="PF08801">
    <property type="entry name" value="Nucleoporin_N"/>
    <property type="match status" value="1"/>
</dbReference>
<evidence type="ECO:0000313" key="8">
    <source>
        <dbReference type="Proteomes" id="UP000268093"/>
    </source>
</evidence>
<comment type="similarity">
    <text evidence="2">Belongs to the nucleoporin Nup133 family.</text>
</comment>
<dbReference type="GO" id="GO:0017056">
    <property type="term" value="F:structural constituent of nuclear pore"/>
    <property type="evidence" value="ECO:0007669"/>
    <property type="project" value="InterPro"/>
</dbReference>
<protein>
    <recommendedName>
        <fullName evidence="6">Nucleoporin Nup133/Nup155-like N-terminal domain-containing protein</fullName>
    </recommendedName>
</protein>
<dbReference type="Proteomes" id="UP000268093">
    <property type="component" value="Unassembled WGS sequence"/>
</dbReference>
<evidence type="ECO:0000256" key="5">
    <source>
        <dbReference type="SAM" id="MobiDB-lite"/>
    </source>
</evidence>
<feature type="domain" description="Nucleoporin Nup133/Nup155-like N-terminal" evidence="6">
    <location>
        <begin position="194"/>
        <end position="359"/>
    </location>
</feature>
<dbReference type="GO" id="GO:0000972">
    <property type="term" value="P:transcription-dependent tethering of RNA polymerase II gene DNA at nuclear periphery"/>
    <property type="evidence" value="ECO:0007669"/>
    <property type="project" value="TreeGrafter"/>
</dbReference>
<evidence type="ECO:0000256" key="2">
    <source>
        <dbReference type="ARBA" id="ARBA00005569"/>
    </source>
</evidence>
<comment type="caution">
    <text evidence="7">The sequence shown here is derived from an EMBL/GenBank/DDBJ whole genome shotgun (WGS) entry which is preliminary data.</text>
</comment>
<dbReference type="OrthoDB" id="103454at2759"/>
<dbReference type="GO" id="GO:0031080">
    <property type="term" value="C:nuclear pore outer ring"/>
    <property type="evidence" value="ECO:0007669"/>
    <property type="project" value="TreeGrafter"/>
</dbReference>
<dbReference type="PANTHER" id="PTHR13405">
    <property type="entry name" value="NUCLEAR PORE COMPLEX PROTEIN NUP133"/>
    <property type="match status" value="1"/>
</dbReference>
<reference evidence="7 8" key="1">
    <citation type="journal article" date="2018" name="New Phytol.">
        <title>Phylogenomics of Endogonaceae and evolution of mycorrhizas within Mucoromycota.</title>
        <authorList>
            <person name="Chang Y."/>
            <person name="Desiro A."/>
            <person name="Na H."/>
            <person name="Sandor L."/>
            <person name="Lipzen A."/>
            <person name="Clum A."/>
            <person name="Barry K."/>
            <person name="Grigoriev I.V."/>
            <person name="Martin F.M."/>
            <person name="Stajich J.E."/>
            <person name="Smith M.E."/>
            <person name="Bonito G."/>
            <person name="Spatafora J.W."/>
        </authorList>
    </citation>
    <scope>NUCLEOTIDE SEQUENCE [LARGE SCALE GENOMIC DNA]</scope>
    <source>
        <strain evidence="7 8">GMNB39</strain>
    </source>
</reference>
<dbReference type="InterPro" id="IPR037624">
    <property type="entry name" value="Nup133-like"/>
</dbReference>
<accession>A0A433DNG8</accession>
<proteinExistence type="inferred from homology"/>
<dbReference type="AlphaFoldDB" id="A0A433DNG8"/>
<evidence type="ECO:0000259" key="6">
    <source>
        <dbReference type="Pfam" id="PF08801"/>
    </source>
</evidence>
<dbReference type="GO" id="GO:0016973">
    <property type="term" value="P:poly(A)+ mRNA export from nucleus"/>
    <property type="evidence" value="ECO:0007669"/>
    <property type="project" value="TreeGrafter"/>
</dbReference>
<dbReference type="InterPro" id="IPR015943">
    <property type="entry name" value="WD40/YVTN_repeat-like_dom_sf"/>
</dbReference>
<organism evidence="7 8">
    <name type="scientific">Jimgerdemannia flammicorona</name>
    <dbReference type="NCBI Taxonomy" id="994334"/>
    <lineage>
        <taxon>Eukaryota</taxon>
        <taxon>Fungi</taxon>
        <taxon>Fungi incertae sedis</taxon>
        <taxon>Mucoromycota</taxon>
        <taxon>Mucoromycotina</taxon>
        <taxon>Endogonomycetes</taxon>
        <taxon>Endogonales</taxon>
        <taxon>Endogonaceae</taxon>
        <taxon>Jimgerdemannia</taxon>
    </lineage>
</organism>
<dbReference type="InterPro" id="IPR014908">
    <property type="entry name" value="Nucleoporin_Nup133/Nup155_N"/>
</dbReference>
<comment type="subcellular location">
    <subcellularLocation>
        <location evidence="1">Nucleus</location>
    </subcellularLocation>
</comment>
<evidence type="ECO:0000313" key="7">
    <source>
        <dbReference type="EMBL" id="RUP52389.1"/>
    </source>
</evidence>
<keyword evidence="4" id="KW-0539">Nucleus</keyword>
<evidence type="ECO:0000256" key="4">
    <source>
        <dbReference type="ARBA" id="ARBA00023242"/>
    </source>
</evidence>
<evidence type="ECO:0000256" key="3">
    <source>
        <dbReference type="ARBA" id="ARBA00022448"/>
    </source>
</evidence>
<feature type="non-terminal residue" evidence="7">
    <location>
        <position position="516"/>
    </location>
</feature>
<keyword evidence="8" id="KW-1185">Reference proteome</keyword>
<dbReference type="EMBL" id="RBNI01000038">
    <property type="protein sequence ID" value="RUP52389.1"/>
    <property type="molecule type" value="Genomic_DNA"/>
</dbReference>
<dbReference type="GO" id="GO:0006606">
    <property type="term" value="P:protein import into nucleus"/>
    <property type="evidence" value="ECO:0007669"/>
    <property type="project" value="TreeGrafter"/>
</dbReference>
<dbReference type="Gene3D" id="2.130.10.10">
    <property type="entry name" value="YVTN repeat-like/Quinoprotein amine dehydrogenase"/>
    <property type="match status" value="1"/>
</dbReference>
<evidence type="ECO:0000256" key="1">
    <source>
        <dbReference type="ARBA" id="ARBA00004123"/>
    </source>
</evidence>